<name>A0A2S6IEB1_9FLAO</name>
<dbReference type="OrthoDB" id="185897at2"/>
<sequence length="239" mass="28275">MNKTLRLILSIGILTLFLAQTGFSQSIEKFVDSTIKVDSLNVPTDLNQPYFPKEMFPEVSTDWIKKNDSSYTIKTKTIKGTYDEFVVDWYSKHLHAMKEPLLFNRKIDKEIYRFTWLRTFDKPMTFRFEKRNDRYILYWKVLNGTGGYEPGEIEIERLKILTEKEWTEFIQLIGKADFWNMDLGRSSIGNDGSEWIMEGVNKTDYRVVSVWSPSKGNFYNSCDYLISLTNFKMSEKKKY</sequence>
<dbReference type="AlphaFoldDB" id="A0A2S6IEB1"/>
<comment type="caution">
    <text evidence="1">The sequence shown here is derived from an EMBL/GenBank/DDBJ whole genome shotgun (WGS) entry which is preliminary data.</text>
</comment>
<evidence type="ECO:0000313" key="1">
    <source>
        <dbReference type="EMBL" id="PPK92526.1"/>
    </source>
</evidence>
<accession>A0A2S6IEB1</accession>
<gene>
    <name evidence="1" type="ORF">LY01_02927</name>
</gene>
<evidence type="ECO:0000313" key="2">
    <source>
        <dbReference type="Proteomes" id="UP000239002"/>
    </source>
</evidence>
<keyword evidence="2" id="KW-1185">Reference proteome</keyword>
<dbReference type="EMBL" id="PTJE01000010">
    <property type="protein sequence ID" value="PPK92526.1"/>
    <property type="molecule type" value="Genomic_DNA"/>
</dbReference>
<dbReference type="RefSeq" id="WP_146080447.1">
    <property type="nucleotide sequence ID" value="NZ_MQVW01000002.1"/>
</dbReference>
<reference evidence="1 2" key="1">
    <citation type="submission" date="2018-02" db="EMBL/GenBank/DDBJ databases">
        <title>Genomic Encyclopedia of Archaeal and Bacterial Type Strains, Phase II (KMG-II): from individual species to whole genera.</title>
        <authorList>
            <person name="Goeker M."/>
        </authorList>
    </citation>
    <scope>NUCLEOTIDE SEQUENCE [LARGE SCALE GENOMIC DNA]</scope>
    <source>
        <strain evidence="1 2">DSM 16809</strain>
    </source>
</reference>
<dbReference type="Proteomes" id="UP000239002">
    <property type="component" value="Unassembled WGS sequence"/>
</dbReference>
<proteinExistence type="predicted"/>
<organism evidence="1 2">
    <name type="scientific">Nonlabens xylanidelens</name>
    <dbReference type="NCBI Taxonomy" id="191564"/>
    <lineage>
        <taxon>Bacteria</taxon>
        <taxon>Pseudomonadati</taxon>
        <taxon>Bacteroidota</taxon>
        <taxon>Flavobacteriia</taxon>
        <taxon>Flavobacteriales</taxon>
        <taxon>Flavobacteriaceae</taxon>
        <taxon>Nonlabens</taxon>
    </lineage>
</organism>
<protein>
    <submittedName>
        <fullName evidence="1">Uncharacterized protein</fullName>
    </submittedName>
</protein>